<keyword evidence="2" id="KW-0902">Two-component regulatory system</keyword>
<dbReference type="InterPro" id="IPR005561">
    <property type="entry name" value="ANTAR"/>
</dbReference>
<feature type="domain" description="ANTAR" evidence="9">
    <location>
        <begin position="131"/>
        <end position="192"/>
    </location>
</feature>
<keyword evidence="3" id="KW-0805">Transcription regulation</keyword>
<dbReference type="PANTHER" id="PTHR48111:SF1">
    <property type="entry name" value="TWO-COMPONENT RESPONSE REGULATOR ORR33"/>
    <property type="match status" value="1"/>
</dbReference>
<evidence type="ECO:0000256" key="2">
    <source>
        <dbReference type="ARBA" id="ARBA00023012"/>
    </source>
</evidence>
<dbReference type="GO" id="GO:0005829">
    <property type="term" value="C:cytosol"/>
    <property type="evidence" value="ECO:0007669"/>
    <property type="project" value="TreeGrafter"/>
</dbReference>
<dbReference type="Pfam" id="PF00072">
    <property type="entry name" value="Response_reg"/>
    <property type="match status" value="1"/>
</dbReference>
<dbReference type="InterPro" id="IPR008327">
    <property type="entry name" value="Sig_transdc_resp-reg_antiterm"/>
</dbReference>
<evidence type="ECO:0000256" key="1">
    <source>
        <dbReference type="ARBA" id="ARBA00022553"/>
    </source>
</evidence>
<keyword evidence="5" id="KW-0804">Transcription</keyword>
<sequence length="206" mass="23122">MKFDPAGQRILIIDDEPNNLSVISAFLEKHGLDIMMAKNGKEGVELAIRGGPDLIILDVIMPGMDGYETMHQLRESAETAHIPVLFLTALNDVEDKLKAFVSGAMDYLSKPVQEEELLARVMVHLQVNALKLALEEKNQRLEKALDTGSVVNVAIGLLMERHRISLKEAEEALRTEARHQRRKMRDLAQELLDHTQRMDGLVPGVR</sequence>
<dbReference type="PROSITE" id="PS50921">
    <property type="entry name" value="ANTAR"/>
    <property type="match status" value="1"/>
</dbReference>
<organism evidence="10">
    <name type="scientific">Magnetococcus massalia (strain MO-1)</name>
    <dbReference type="NCBI Taxonomy" id="451514"/>
    <lineage>
        <taxon>Bacteria</taxon>
        <taxon>Pseudomonadati</taxon>
        <taxon>Pseudomonadota</taxon>
        <taxon>Magnetococcia</taxon>
        <taxon>Magnetococcales</taxon>
        <taxon>Magnetococcaceae</taxon>
        <taxon>Magnetococcus</taxon>
    </lineage>
</organism>
<evidence type="ECO:0000313" key="10">
    <source>
        <dbReference type="EMBL" id="CRH05984.1"/>
    </source>
</evidence>
<dbReference type="GO" id="GO:0006355">
    <property type="term" value="P:regulation of DNA-templated transcription"/>
    <property type="evidence" value="ECO:0007669"/>
    <property type="project" value="TreeGrafter"/>
</dbReference>
<dbReference type="SUPFAM" id="SSF52172">
    <property type="entry name" value="CheY-like"/>
    <property type="match status" value="1"/>
</dbReference>
<feature type="modified residue" description="4-aspartylphosphate" evidence="6">
    <location>
        <position position="58"/>
    </location>
</feature>
<evidence type="ECO:0000256" key="5">
    <source>
        <dbReference type="ARBA" id="ARBA00023163"/>
    </source>
</evidence>
<dbReference type="Gene3D" id="3.40.50.2300">
    <property type="match status" value="1"/>
</dbReference>
<evidence type="ECO:0000256" key="3">
    <source>
        <dbReference type="ARBA" id="ARBA00023015"/>
    </source>
</evidence>
<dbReference type="Gene3D" id="1.10.10.10">
    <property type="entry name" value="Winged helix-like DNA-binding domain superfamily/Winged helix DNA-binding domain"/>
    <property type="match status" value="1"/>
</dbReference>
<dbReference type="InterPro" id="IPR001789">
    <property type="entry name" value="Sig_transdc_resp-reg_receiver"/>
</dbReference>
<feature type="domain" description="Response regulatory" evidence="8">
    <location>
        <begin position="9"/>
        <end position="125"/>
    </location>
</feature>
<dbReference type="GO" id="GO:0000156">
    <property type="term" value="F:phosphorelay response regulator activity"/>
    <property type="evidence" value="ECO:0007669"/>
    <property type="project" value="TreeGrafter"/>
</dbReference>
<evidence type="ECO:0000256" key="6">
    <source>
        <dbReference type="PROSITE-ProRule" id="PRU00169"/>
    </source>
</evidence>
<reference evidence="10" key="1">
    <citation type="submission" date="2015-04" db="EMBL/GenBank/DDBJ databases">
        <authorList>
            <person name="Syromyatnikov M.Y."/>
            <person name="Popov V.N."/>
        </authorList>
    </citation>
    <scope>NUCLEOTIDE SEQUENCE</scope>
    <source>
        <strain evidence="10">MO-1</strain>
    </source>
</reference>
<gene>
    <name evidence="10" type="ORF">MAGMO_1807</name>
</gene>
<dbReference type="PROSITE" id="PS50110">
    <property type="entry name" value="RESPONSE_REGULATORY"/>
    <property type="match status" value="1"/>
</dbReference>
<dbReference type="InterPro" id="IPR039420">
    <property type="entry name" value="WalR-like"/>
</dbReference>
<accession>A0A1S7LIL7</accession>
<keyword evidence="4" id="KW-0238">DNA-binding</keyword>
<feature type="coiled-coil region" evidence="7">
    <location>
        <begin position="127"/>
        <end position="190"/>
    </location>
</feature>
<dbReference type="InterPro" id="IPR036388">
    <property type="entry name" value="WH-like_DNA-bd_sf"/>
</dbReference>
<evidence type="ECO:0000256" key="7">
    <source>
        <dbReference type="SAM" id="Coils"/>
    </source>
</evidence>
<name>A0A1S7LIL7_MAGMO</name>
<evidence type="ECO:0000259" key="9">
    <source>
        <dbReference type="PROSITE" id="PS50921"/>
    </source>
</evidence>
<dbReference type="GO" id="GO:0032993">
    <property type="term" value="C:protein-DNA complex"/>
    <property type="evidence" value="ECO:0007669"/>
    <property type="project" value="TreeGrafter"/>
</dbReference>
<dbReference type="Pfam" id="PF03861">
    <property type="entry name" value="ANTAR"/>
    <property type="match status" value="1"/>
</dbReference>
<proteinExistence type="predicted"/>
<evidence type="ECO:0000256" key="4">
    <source>
        <dbReference type="ARBA" id="ARBA00023125"/>
    </source>
</evidence>
<dbReference type="PIRSF" id="PIRSF036382">
    <property type="entry name" value="RR_antiterm"/>
    <property type="match status" value="1"/>
</dbReference>
<dbReference type="GO" id="GO:0003723">
    <property type="term" value="F:RNA binding"/>
    <property type="evidence" value="ECO:0007669"/>
    <property type="project" value="InterPro"/>
</dbReference>
<dbReference type="GO" id="GO:0000976">
    <property type="term" value="F:transcription cis-regulatory region binding"/>
    <property type="evidence" value="ECO:0007669"/>
    <property type="project" value="TreeGrafter"/>
</dbReference>
<dbReference type="EMBL" id="LO017727">
    <property type="protein sequence ID" value="CRH05984.1"/>
    <property type="molecule type" value="Genomic_DNA"/>
</dbReference>
<dbReference type="InterPro" id="IPR011006">
    <property type="entry name" value="CheY-like_superfamily"/>
</dbReference>
<dbReference type="AlphaFoldDB" id="A0A1S7LIL7"/>
<keyword evidence="7" id="KW-0175">Coiled coil</keyword>
<dbReference type="PANTHER" id="PTHR48111">
    <property type="entry name" value="REGULATOR OF RPOS"/>
    <property type="match status" value="1"/>
</dbReference>
<dbReference type="SMART" id="SM01012">
    <property type="entry name" value="ANTAR"/>
    <property type="match status" value="1"/>
</dbReference>
<keyword evidence="1 6" id="KW-0597">Phosphoprotein</keyword>
<dbReference type="SMART" id="SM00448">
    <property type="entry name" value="REC"/>
    <property type="match status" value="1"/>
</dbReference>
<protein>
    <submittedName>
        <fullName evidence="10">Putative response regulator protein[Include response regulator receiver domain and ANTAR domain]</fullName>
    </submittedName>
</protein>
<evidence type="ECO:0000259" key="8">
    <source>
        <dbReference type="PROSITE" id="PS50110"/>
    </source>
</evidence>